<organism evidence="2 3">
    <name type="scientific">Spongisporangium articulatum</name>
    <dbReference type="NCBI Taxonomy" id="3362603"/>
    <lineage>
        <taxon>Bacteria</taxon>
        <taxon>Bacillati</taxon>
        <taxon>Actinomycetota</taxon>
        <taxon>Actinomycetes</taxon>
        <taxon>Kineosporiales</taxon>
        <taxon>Kineosporiaceae</taxon>
        <taxon>Spongisporangium</taxon>
    </lineage>
</organism>
<evidence type="ECO:0000313" key="3">
    <source>
        <dbReference type="Proteomes" id="UP001612915"/>
    </source>
</evidence>
<comment type="similarity">
    <text evidence="1">Belongs to the 3-oxoacid CoA-transferase subunit B family.</text>
</comment>
<comment type="caution">
    <text evidence="2">The sequence shown here is derived from an EMBL/GenBank/DDBJ whole genome shotgun (WGS) entry which is preliminary data.</text>
</comment>
<dbReference type="Pfam" id="PF01144">
    <property type="entry name" value="CoA_trans"/>
    <property type="match status" value="1"/>
</dbReference>
<proteinExistence type="inferred from homology"/>
<dbReference type="EMBL" id="JBITLV010000009">
    <property type="protein sequence ID" value="MFI7589775.1"/>
    <property type="molecule type" value="Genomic_DNA"/>
</dbReference>
<dbReference type="Gene3D" id="3.40.1080.10">
    <property type="entry name" value="Glutaconate Coenzyme A-transferase"/>
    <property type="match status" value="1"/>
</dbReference>
<dbReference type="InterPro" id="IPR004165">
    <property type="entry name" value="CoA_trans_fam_I"/>
</dbReference>
<protein>
    <submittedName>
        <fullName evidence="2">CoA-transferase subunit beta</fullName>
    </submittedName>
</protein>
<evidence type="ECO:0000256" key="1">
    <source>
        <dbReference type="ARBA" id="ARBA00007047"/>
    </source>
</evidence>
<dbReference type="PANTHER" id="PTHR43293:SF3">
    <property type="entry name" value="CHOLESTEROL RING-CLEAVING HYDROLASE IPDB SUBUNIT"/>
    <property type="match status" value="1"/>
</dbReference>
<dbReference type="RefSeq" id="WP_398284376.1">
    <property type="nucleotide sequence ID" value="NZ_JBITLV010000009.1"/>
</dbReference>
<dbReference type="Proteomes" id="UP001612915">
    <property type="component" value="Unassembled WGS sequence"/>
</dbReference>
<dbReference type="PANTHER" id="PTHR43293">
    <property type="entry name" value="ACETATE COA-TRANSFERASE YDIF"/>
    <property type="match status" value="1"/>
</dbReference>
<reference evidence="2 3" key="1">
    <citation type="submission" date="2024-10" db="EMBL/GenBank/DDBJ databases">
        <title>The Natural Products Discovery Center: Release of the First 8490 Sequenced Strains for Exploring Actinobacteria Biosynthetic Diversity.</title>
        <authorList>
            <person name="Kalkreuter E."/>
            <person name="Kautsar S.A."/>
            <person name="Yang D."/>
            <person name="Bader C.D."/>
            <person name="Teijaro C.N."/>
            <person name="Fluegel L."/>
            <person name="Davis C.M."/>
            <person name="Simpson J.R."/>
            <person name="Lauterbach L."/>
            <person name="Steele A.D."/>
            <person name="Gui C."/>
            <person name="Meng S."/>
            <person name="Li G."/>
            <person name="Viehrig K."/>
            <person name="Ye F."/>
            <person name="Su P."/>
            <person name="Kiefer A.F."/>
            <person name="Nichols A."/>
            <person name="Cepeda A.J."/>
            <person name="Yan W."/>
            <person name="Fan B."/>
            <person name="Jiang Y."/>
            <person name="Adhikari A."/>
            <person name="Zheng C.-J."/>
            <person name="Schuster L."/>
            <person name="Cowan T.M."/>
            <person name="Smanski M.J."/>
            <person name="Chevrette M.G."/>
            <person name="De Carvalho L.P.S."/>
            <person name="Shen B."/>
        </authorList>
    </citation>
    <scope>NUCLEOTIDE SEQUENCE [LARGE SCALE GENOMIC DNA]</scope>
    <source>
        <strain evidence="2 3">NPDC049639</strain>
    </source>
</reference>
<evidence type="ECO:0000313" key="2">
    <source>
        <dbReference type="EMBL" id="MFI7589775.1"/>
    </source>
</evidence>
<name>A0ABW8ATS8_9ACTN</name>
<sequence length="243" mass="26341">MSATRADVCVAALAETFRGDGEIVANPIGALPRVAGRLARATFEPDLLFLERDAFFVSADGDVEGWNPYRRMFDVVWSGRRHVVMGASQLDRYGNQNLAAVGADPHRPARQLLGFRGAPGNTINHPTSYWVPRHTPRVFVERVDVVCGIGYDRAATLGPQGARFHEIRRVVSDLAVLDFATPTRTMRLVSVHPGVTVDDVVAATGFELVVGADVPTTPAPDDATLDLLDRLDPEGARFSEVPA</sequence>
<accession>A0ABW8ATS8</accession>
<dbReference type="InterPro" id="IPR037171">
    <property type="entry name" value="NagB/RpiA_transferase-like"/>
</dbReference>
<keyword evidence="3" id="KW-1185">Reference proteome</keyword>
<dbReference type="SUPFAM" id="SSF100950">
    <property type="entry name" value="NagB/RpiA/CoA transferase-like"/>
    <property type="match status" value="1"/>
</dbReference>
<dbReference type="SMART" id="SM00882">
    <property type="entry name" value="CoA_trans"/>
    <property type="match status" value="1"/>
</dbReference>
<gene>
    <name evidence="2" type="ORF">ACIB24_22120</name>
</gene>